<feature type="domain" description="ATPase BadF/BadG/BcrA/BcrD type" evidence="2">
    <location>
        <begin position="10"/>
        <end position="276"/>
    </location>
</feature>
<organism evidence="3 4">
    <name type="scientific">Bailinhaonella thermotolerans</name>
    <dbReference type="NCBI Taxonomy" id="1070861"/>
    <lineage>
        <taxon>Bacteria</taxon>
        <taxon>Bacillati</taxon>
        <taxon>Actinomycetota</taxon>
        <taxon>Actinomycetes</taxon>
        <taxon>Streptosporangiales</taxon>
        <taxon>Streptosporangiaceae</taxon>
        <taxon>Bailinhaonella</taxon>
    </lineage>
</organism>
<evidence type="ECO:0000313" key="3">
    <source>
        <dbReference type="EMBL" id="RJL29989.1"/>
    </source>
</evidence>
<dbReference type="Pfam" id="PF01869">
    <property type="entry name" value="BcrAD_BadFG"/>
    <property type="match status" value="1"/>
</dbReference>
<evidence type="ECO:0000256" key="1">
    <source>
        <dbReference type="SAM" id="MobiDB-lite"/>
    </source>
</evidence>
<dbReference type="PANTHER" id="PTHR43190">
    <property type="entry name" value="N-ACETYL-D-GLUCOSAMINE KINASE"/>
    <property type="match status" value="1"/>
</dbReference>
<dbReference type="EMBL" id="QZEY01000010">
    <property type="protein sequence ID" value="RJL29989.1"/>
    <property type="molecule type" value="Genomic_DNA"/>
</dbReference>
<dbReference type="Gene3D" id="3.30.420.40">
    <property type="match status" value="2"/>
</dbReference>
<dbReference type="OrthoDB" id="8701357at2"/>
<protein>
    <submittedName>
        <fullName evidence="3">ATPase</fullName>
    </submittedName>
</protein>
<dbReference type="SUPFAM" id="SSF53067">
    <property type="entry name" value="Actin-like ATPase domain"/>
    <property type="match status" value="1"/>
</dbReference>
<keyword evidence="4" id="KW-1185">Reference proteome</keyword>
<dbReference type="InterPro" id="IPR052519">
    <property type="entry name" value="Euk-type_GlcNAc_Kinase"/>
</dbReference>
<dbReference type="Proteomes" id="UP000265768">
    <property type="component" value="Unassembled WGS sequence"/>
</dbReference>
<comment type="caution">
    <text evidence="3">The sequence shown here is derived from an EMBL/GenBank/DDBJ whole genome shotgun (WGS) entry which is preliminary data.</text>
</comment>
<dbReference type="InterPro" id="IPR043129">
    <property type="entry name" value="ATPase_NBD"/>
</dbReference>
<dbReference type="AlphaFoldDB" id="A0A3A4AN92"/>
<sequence length="355" mass="35142">MRRMPMLTTIGLDVGGTGARGVLTRFTYGEPPADPAQPGGGGGEVGPPEAGPGPLGEPRTVARAARDIPNRVTAGGVDAAHLGEVLGAIVTELLDAAGLTRVDAIGMGSAGAILLGGEIRRALPGVLRAWADEVVLASDALTSYVGALGLSGGAVVAAGTGAVAVGTDLRGAWNRVDGWGHLLGDAGGGAWIGRAGLEAALRAGDGRAGGSALLLMALESRFGGPKDLVAAIYTRPDRAGLLASFVPDVVTAAESGDLVARDILTRAGAHLAETALAALPPDAPRRISTAGNLIPAIPLLRESFAAAVSGHAVLLPPRSPSTEGAATLAAAARLGSLPPGITRSGLFFPADHAAS</sequence>
<evidence type="ECO:0000313" key="4">
    <source>
        <dbReference type="Proteomes" id="UP000265768"/>
    </source>
</evidence>
<feature type="region of interest" description="Disordered" evidence="1">
    <location>
        <begin position="26"/>
        <end position="59"/>
    </location>
</feature>
<accession>A0A3A4AN92</accession>
<reference evidence="3 4" key="1">
    <citation type="submission" date="2018-09" db="EMBL/GenBank/DDBJ databases">
        <title>YIM 75507 draft genome.</title>
        <authorList>
            <person name="Tang S."/>
            <person name="Feng Y."/>
        </authorList>
    </citation>
    <scope>NUCLEOTIDE SEQUENCE [LARGE SCALE GENOMIC DNA]</scope>
    <source>
        <strain evidence="3 4">YIM 75507</strain>
    </source>
</reference>
<evidence type="ECO:0000259" key="2">
    <source>
        <dbReference type="Pfam" id="PF01869"/>
    </source>
</evidence>
<dbReference type="PANTHER" id="PTHR43190:SF3">
    <property type="entry name" value="N-ACETYL-D-GLUCOSAMINE KINASE"/>
    <property type="match status" value="1"/>
</dbReference>
<gene>
    <name evidence="3" type="ORF">D5H75_23910</name>
</gene>
<proteinExistence type="predicted"/>
<name>A0A3A4AN92_9ACTN</name>
<dbReference type="InterPro" id="IPR002731">
    <property type="entry name" value="ATPase_BadF"/>
</dbReference>